<sequence length="268" mass="30255">MPATAGRVRMPHNNRMHSSEALKMTGIWKNTIGYDPYAADDEKTETSETSYEQAKGLMALAKLSNKSVGQNEAECKKGFYGYDVVAVWHGGAFDVPVSKPFDCCGDARGTVGFVYFVGKDCCIDAVQLSGEPTHDSSSEEDEDSDDDKKKQRSSRHLSSRRRSRSPKERRRGRLERRSRSRSAGRRRRARSRSRSRSPSRGRSCSSSGDSDQAGSDRSGKLSVLNKEKKCKSKSSTKKRRKKGKDRDRRESKRRHDAKKSLTKTKRRH</sequence>
<dbReference type="OMA" id="RHEVDND"/>
<dbReference type="VEuPathDB" id="FungiDB:HpaG808098"/>
<keyword evidence="6" id="KW-1185">Reference proteome</keyword>
<accession>M4BNW0</accession>
<dbReference type="GO" id="GO:0008270">
    <property type="term" value="F:zinc ion binding"/>
    <property type="evidence" value="ECO:0007669"/>
    <property type="project" value="UniProtKB-KW"/>
</dbReference>
<feature type="compositionally biased region" description="Basic residues" evidence="4">
    <location>
        <begin position="228"/>
        <end position="243"/>
    </location>
</feature>
<organism evidence="5 6">
    <name type="scientific">Hyaloperonospora arabidopsidis (strain Emoy2)</name>
    <name type="common">Downy mildew agent</name>
    <name type="synonym">Peronospora arabidopsidis</name>
    <dbReference type="NCBI Taxonomy" id="559515"/>
    <lineage>
        <taxon>Eukaryota</taxon>
        <taxon>Sar</taxon>
        <taxon>Stramenopiles</taxon>
        <taxon>Oomycota</taxon>
        <taxon>Peronosporomycetes</taxon>
        <taxon>Peronosporales</taxon>
        <taxon>Peronosporaceae</taxon>
        <taxon>Hyaloperonospora</taxon>
    </lineage>
</organism>
<evidence type="ECO:0000256" key="1">
    <source>
        <dbReference type="ARBA" id="ARBA00022723"/>
    </source>
</evidence>
<reference evidence="5" key="2">
    <citation type="submission" date="2015-06" db="UniProtKB">
        <authorList>
            <consortium name="EnsemblProtists"/>
        </authorList>
    </citation>
    <scope>IDENTIFICATION</scope>
    <source>
        <strain evidence="5">Emoy2</strain>
    </source>
</reference>
<dbReference type="HOGENOM" id="CLU_1039945_0_0_1"/>
<feature type="region of interest" description="Disordered" evidence="4">
    <location>
        <begin position="129"/>
        <end position="268"/>
    </location>
</feature>
<dbReference type="EMBL" id="JH598476">
    <property type="status" value="NOT_ANNOTATED_CDS"/>
    <property type="molecule type" value="Genomic_DNA"/>
</dbReference>
<evidence type="ECO:0000256" key="3">
    <source>
        <dbReference type="ARBA" id="ARBA00022833"/>
    </source>
</evidence>
<protein>
    <submittedName>
        <fullName evidence="5">Uncharacterized protein</fullName>
    </submittedName>
</protein>
<reference evidence="6" key="1">
    <citation type="journal article" date="2010" name="Science">
        <title>Signatures of adaptation to obligate biotrophy in the Hyaloperonospora arabidopsidis genome.</title>
        <authorList>
            <person name="Baxter L."/>
            <person name="Tripathy S."/>
            <person name="Ishaque N."/>
            <person name="Boot N."/>
            <person name="Cabral A."/>
            <person name="Kemen E."/>
            <person name="Thines M."/>
            <person name="Ah-Fong A."/>
            <person name="Anderson R."/>
            <person name="Badejoko W."/>
            <person name="Bittner-Eddy P."/>
            <person name="Boore J.L."/>
            <person name="Chibucos M.C."/>
            <person name="Coates M."/>
            <person name="Dehal P."/>
            <person name="Delehaunty K."/>
            <person name="Dong S."/>
            <person name="Downton P."/>
            <person name="Dumas B."/>
            <person name="Fabro G."/>
            <person name="Fronick C."/>
            <person name="Fuerstenberg S.I."/>
            <person name="Fulton L."/>
            <person name="Gaulin E."/>
            <person name="Govers F."/>
            <person name="Hughes L."/>
            <person name="Humphray S."/>
            <person name="Jiang R.H."/>
            <person name="Judelson H."/>
            <person name="Kamoun S."/>
            <person name="Kyung K."/>
            <person name="Meijer H."/>
            <person name="Minx P."/>
            <person name="Morris P."/>
            <person name="Nelson J."/>
            <person name="Phuntumart V."/>
            <person name="Qutob D."/>
            <person name="Rehmany A."/>
            <person name="Rougon-Cardoso A."/>
            <person name="Ryden P."/>
            <person name="Torto-Alalibo T."/>
            <person name="Studholme D."/>
            <person name="Wang Y."/>
            <person name="Win J."/>
            <person name="Wood J."/>
            <person name="Clifton S.W."/>
            <person name="Rogers J."/>
            <person name="Van den Ackerveken G."/>
            <person name="Jones J.D."/>
            <person name="McDowell J.M."/>
            <person name="Beynon J."/>
            <person name="Tyler B.M."/>
        </authorList>
    </citation>
    <scope>NUCLEOTIDE SEQUENCE [LARGE SCALE GENOMIC DNA]</scope>
    <source>
        <strain evidence="6">Emoy2</strain>
    </source>
</reference>
<feature type="compositionally biased region" description="Basic residues" evidence="4">
    <location>
        <begin position="251"/>
        <end position="268"/>
    </location>
</feature>
<dbReference type="STRING" id="559515.M4BNW0"/>
<dbReference type="PANTHER" id="PTHR31437:SF1">
    <property type="entry name" value="PROTEIN SREK1IP1"/>
    <property type="match status" value="1"/>
</dbReference>
<keyword evidence="2" id="KW-0863">Zinc-finger</keyword>
<dbReference type="InParanoid" id="M4BNW0"/>
<evidence type="ECO:0000256" key="4">
    <source>
        <dbReference type="SAM" id="MobiDB-lite"/>
    </source>
</evidence>
<proteinExistence type="predicted"/>
<dbReference type="EnsemblProtists" id="HpaT808098">
    <property type="protein sequence ID" value="HpaP808098"/>
    <property type="gene ID" value="HpaG808098"/>
</dbReference>
<feature type="compositionally biased region" description="Basic residues" evidence="4">
    <location>
        <begin position="150"/>
        <end position="199"/>
    </location>
</feature>
<dbReference type="Proteomes" id="UP000011713">
    <property type="component" value="Unassembled WGS sequence"/>
</dbReference>
<keyword evidence="1" id="KW-0479">Metal-binding</keyword>
<dbReference type="AlphaFoldDB" id="M4BNW0"/>
<evidence type="ECO:0000313" key="6">
    <source>
        <dbReference type="Proteomes" id="UP000011713"/>
    </source>
</evidence>
<evidence type="ECO:0000256" key="2">
    <source>
        <dbReference type="ARBA" id="ARBA00022771"/>
    </source>
</evidence>
<name>M4BNW0_HYAAE</name>
<keyword evidence="3" id="KW-0862">Zinc</keyword>
<evidence type="ECO:0000313" key="5">
    <source>
        <dbReference type="EnsemblProtists" id="HpaP808098"/>
    </source>
</evidence>
<dbReference type="PANTHER" id="PTHR31437">
    <property type="entry name" value="SREK1IP1 FAMILY MEMBER"/>
    <property type="match status" value="1"/>
</dbReference>
<dbReference type="eggNOG" id="KOG2985">
    <property type="taxonomic scope" value="Eukaryota"/>
</dbReference>
<feature type="compositionally biased region" description="Low complexity" evidence="4">
    <location>
        <begin position="200"/>
        <end position="216"/>
    </location>
</feature>